<name>A0A369JZD4_HYPMA</name>
<proteinExistence type="predicted"/>
<feature type="compositionally biased region" description="Polar residues" evidence="1">
    <location>
        <begin position="165"/>
        <end position="184"/>
    </location>
</feature>
<feature type="compositionally biased region" description="Low complexity" evidence="1">
    <location>
        <begin position="189"/>
        <end position="201"/>
    </location>
</feature>
<feature type="chain" id="PRO_5016992400" evidence="2">
    <location>
        <begin position="29"/>
        <end position="775"/>
    </location>
</feature>
<feature type="region of interest" description="Disordered" evidence="1">
    <location>
        <begin position="296"/>
        <end position="319"/>
    </location>
</feature>
<gene>
    <name evidence="3" type="ORF">Hypma_008580</name>
</gene>
<feature type="region of interest" description="Disordered" evidence="1">
    <location>
        <begin position="153"/>
        <end position="218"/>
    </location>
</feature>
<reference evidence="3" key="1">
    <citation type="submission" date="2018-04" db="EMBL/GenBank/DDBJ databases">
        <title>Whole genome sequencing of Hypsizygus marmoreus.</title>
        <authorList>
            <person name="Choi I.-G."/>
            <person name="Min B."/>
            <person name="Kim J.-G."/>
            <person name="Kim S."/>
            <person name="Oh Y.-L."/>
            <person name="Kong W.-S."/>
            <person name="Park H."/>
            <person name="Jeong J."/>
            <person name="Song E.-S."/>
        </authorList>
    </citation>
    <scope>NUCLEOTIDE SEQUENCE [LARGE SCALE GENOMIC DNA]</scope>
    <source>
        <strain evidence="3">51987-8</strain>
    </source>
</reference>
<evidence type="ECO:0000313" key="4">
    <source>
        <dbReference type="Proteomes" id="UP000076154"/>
    </source>
</evidence>
<feature type="region of interest" description="Disordered" evidence="1">
    <location>
        <begin position="63"/>
        <end position="123"/>
    </location>
</feature>
<evidence type="ECO:0000256" key="1">
    <source>
        <dbReference type="SAM" id="MobiDB-lite"/>
    </source>
</evidence>
<feature type="signal peptide" evidence="2">
    <location>
        <begin position="1"/>
        <end position="28"/>
    </location>
</feature>
<accession>A0A369JZD4</accession>
<keyword evidence="4" id="KW-1185">Reference proteome</keyword>
<comment type="caution">
    <text evidence="3">The sequence shown here is derived from an EMBL/GenBank/DDBJ whole genome shotgun (WGS) entry which is preliminary data.</text>
</comment>
<evidence type="ECO:0000313" key="3">
    <source>
        <dbReference type="EMBL" id="RDB24066.1"/>
    </source>
</evidence>
<keyword evidence="2" id="KW-0732">Signal</keyword>
<feature type="compositionally biased region" description="Low complexity" evidence="1">
    <location>
        <begin position="89"/>
        <end position="102"/>
    </location>
</feature>
<dbReference type="EMBL" id="LUEZ02000045">
    <property type="protein sequence ID" value="RDB24066.1"/>
    <property type="molecule type" value="Genomic_DNA"/>
</dbReference>
<dbReference type="AlphaFoldDB" id="A0A369JZD4"/>
<organism evidence="3 4">
    <name type="scientific">Hypsizygus marmoreus</name>
    <name type="common">White beech mushroom</name>
    <name type="synonym">Agaricus marmoreus</name>
    <dbReference type="NCBI Taxonomy" id="39966"/>
    <lineage>
        <taxon>Eukaryota</taxon>
        <taxon>Fungi</taxon>
        <taxon>Dikarya</taxon>
        <taxon>Basidiomycota</taxon>
        <taxon>Agaricomycotina</taxon>
        <taxon>Agaricomycetes</taxon>
        <taxon>Agaricomycetidae</taxon>
        <taxon>Agaricales</taxon>
        <taxon>Tricholomatineae</taxon>
        <taxon>Lyophyllaceae</taxon>
        <taxon>Hypsizygus</taxon>
    </lineage>
</organism>
<dbReference type="Proteomes" id="UP000076154">
    <property type="component" value="Unassembled WGS sequence"/>
</dbReference>
<sequence>MPANPTPQIKAMWFILLAFATGFFWSRGADRHLVSQYPERVEQGLSFDPCPDDDTDDESVEALMRASQSPHRDISGLGPKGSTRENPLSVSDGSDGEVSGHPSPTPTSPGDAYGGSPSQGYSSSISVASVAPFSLANEDSQFYSHIVELDVEGPASPTPEMMLHPTSTSQSISSDHDATSQQSRAPFDTGSQSVESTSSTSLLGDILPPGATSPVGGLPTIPIVPDEDGRGEGPGASFSAPVVGRDWASAGDGNDSDDDLYFAVHPSVMVEDPQANTSGQHEDVIPHAFMNNTTAVNSTSVPDNNAAGPSHSFSSSRHVNPFSPIPHRYTPLINYNSANQNTVNPDQDNNTLVPGYPGNGEHTNGTVLLSPLVGPRHAPAHHLVNPNGTGVAPSQNPAGLGLNFEVNNDNFEVFGLNAPISTYPHASFNHPASLGINPATPQPHNEPVPGSVDWSPVSLTFDDMYAHPENVFRQPMPFPRTYEDPGITAIERTHLDDRSLIVCIRIRGPIYNIYYLEDQIEQWVIYCNTTGKLLDLKLELCLTSTAYQMYCCLRIMEKILRLFSSVIGTLHLIVPDTKALFGTDFRHPPLTGDRPSFDKLTSFTWDGNIQDDLPNLAITLSDLPFGQLTTLCLNGRLAAKDWIEILYRCNSIVNLTVHSLESVEPQLPTKSAYYQRKRMTYLKTLQVTTFVDVGPFFRSVVFSNVTNVVLRAPCHDWVLALSEMITWTQVSSATLIAPNVEELVETIGSRGPPQLRLGGNMTREDSCIFTIISKC</sequence>
<feature type="compositionally biased region" description="Low complexity" evidence="1">
    <location>
        <begin position="114"/>
        <end position="123"/>
    </location>
</feature>
<protein>
    <submittedName>
        <fullName evidence="3">Uncharacterized protein</fullName>
    </submittedName>
</protein>
<dbReference type="InParanoid" id="A0A369JZD4"/>
<evidence type="ECO:0000256" key="2">
    <source>
        <dbReference type="SAM" id="SignalP"/>
    </source>
</evidence>